<gene>
    <name evidence="1" type="ORF">NUW58_g4903</name>
</gene>
<dbReference type="Proteomes" id="UP001143856">
    <property type="component" value="Unassembled WGS sequence"/>
</dbReference>
<name>A0ACC1P6U4_9PEZI</name>
<keyword evidence="2" id="KW-1185">Reference proteome</keyword>
<sequence length="420" mass="45080">MASRSASSSDAAASIWAHQAGVSALALERFDGRILVSGGSDASIKLWDLEQCGNPSNPHTFKPVSTIRASAQHHKFGVTRLSFYPFDSAAFISTSYDQTLKLWSTDGARLSASFSLGSKVYTHAISPIASHLLVACGTQHPSVRLVDLRSGSSIQSLTGHGGAILATAWSPRHEHVLATGSVDGTVRIWDIRRAGALIGMLDHEDSLGLYYNGLLGKDGSVGMRASAKAHVAPVNGLTWTDDGNYIVSAGHDNRIRVWDAATGKNTLASFGPSIRNRQLASVTMFTSPVGLTHPGKEFLFWPNETEILVCDLHDGQIITRLRGAGATVAGVRSSKKSERSVKNRISSIVWRGAGGSGGSNGCAWEGRTCQGPYLAPTSTARSAPGHRSWRAWMKTTRTRSPRSARRRPGSARLWMMYTRA</sequence>
<comment type="caution">
    <text evidence="1">The sequence shown here is derived from an EMBL/GenBank/DDBJ whole genome shotgun (WGS) entry which is preliminary data.</text>
</comment>
<reference evidence="1" key="1">
    <citation type="submission" date="2022-10" db="EMBL/GenBank/DDBJ databases">
        <title>Genome Sequence of Xylaria curta.</title>
        <authorList>
            <person name="Buettner E."/>
        </authorList>
    </citation>
    <scope>NUCLEOTIDE SEQUENCE</scope>
    <source>
        <strain evidence="1">Babe10</strain>
    </source>
</reference>
<organism evidence="1 2">
    <name type="scientific">Xylaria curta</name>
    <dbReference type="NCBI Taxonomy" id="42375"/>
    <lineage>
        <taxon>Eukaryota</taxon>
        <taxon>Fungi</taxon>
        <taxon>Dikarya</taxon>
        <taxon>Ascomycota</taxon>
        <taxon>Pezizomycotina</taxon>
        <taxon>Sordariomycetes</taxon>
        <taxon>Xylariomycetidae</taxon>
        <taxon>Xylariales</taxon>
        <taxon>Xylariaceae</taxon>
        <taxon>Xylaria</taxon>
    </lineage>
</organism>
<dbReference type="EMBL" id="JAPDGR010000909">
    <property type="protein sequence ID" value="KAJ2986692.1"/>
    <property type="molecule type" value="Genomic_DNA"/>
</dbReference>
<accession>A0ACC1P6U4</accession>
<evidence type="ECO:0000313" key="1">
    <source>
        <dbReference type="EMBL" id="KAJ2986692.1"/>
    </source>
</evidence>
<protein>
    <submittedName>
        <fullName evidence="1">Uncharacterized protein</fullName>
    </submittedName>
</protein>
<proteinExistence type="predicted"/>
<evidence type="ECO:0000313" key="2">
    <source>
        <dbReference type="Proteomes" id="UP001143856"/>
    </source>
</evidence>